<dbReference type="UniPathway" id="UPA00626">
    <property type="reaction ID" value="UER00678"/>
</dbReference>
<dbReference type="PANTHER" id="PTHR35524">
    <property type="entry name" value="ALPHA-ACETOLACTATE DECARBOXYLASE"/>
    <property type="match status" value="1"/>
</dbReference>
<comment type="similarity">
    <text evidence="3">Belongs to the alpha-acetolactate decarboxylase family.</text>
</comment>
<dbReference type="GO" id="GO:0045151">
    <property type="term" value="P:acetoin biosynthetic process"/>
    <property type="evidence" value="ECO:0007669"/>
    <property type="project" value="UniProtKB-KW"/>
</dbReference>
<keyword evidence="7" id="KW-0005">Acetoin biosynthesis</keyword>
<proteinExistence type="inferred from homology"/>
<reference evidence="9 10" key="1">
    <citation type="submission" date="2018-08" db="EMBL/GenBank/DDBJ databases">
        <title>A genome reference for cultivated species of the human gut microbiota.</title>
        <authorList>
            <person name="Zou Y."/>
            <person name="Xue W."/>
            <person name="Luo G."/>
        </authorList>
    </citation>
    <scope>NUCLEOTIDE SEQUENCE [LARGE SCALE GENOMIC DNA]</scope>
    <source>
        <strain evidence="9 10">OM08-17AT</strain>
    </source>
</reference>
<gene>
    <name evidence="9" type="ORF">DXC19_09985</name>
</gene>
<keyword evidence="8" id="KW-0456">Lyase</keyword>
<dbReference type="SUPFAM" id="SSF117856">
    <property type="entry name" value="AF0104/ALDC/Ptd012-like"/>
    <property type="match status" value="1"/>
</dbReference>
<dbReference type="RefSeq" id="WP_142917128.1">
    <property type="nucleotide sequence ID" value="NZ_CABMFV010000006.1"/>
</dbReference>
<evidence type="ECO:0000313" key="10">
    <source>
        <dbReference type="Proteomes" id="UP000261016"/>
    </source>
</evidence>
<evidence type="ECO:0000256" key="1">
    <source>
        <dbReference type="ARBA" id="ARBA00001784"/>
    </source>
</evidence>
<name>A0A8B2ZFP4_STAWA</name>
<dbReference type="PANTHER" id="PTHR35524:SF1">
    <property type="entry name" value="ALPHA-ACETOLACTATE DECARBOXYLASE"/>
    <property type="match status" value="1"/>
</dbReference>
<dbReference type="EMBL" id="QSTD01000006">
    <property type="protein sequence ID" value="RGM28967.1"/>
    <property type="molecule type" value="Genomic_DNA"/>
</dbReference>
<dbReference type="Proteomes" id="UP000261016">
    <property type="component" value="Unassembled WGS sequence"/>
</dbReference>
<evidence type="ECO:0000256" key="4">
    <source>
        <dbReference type="ARBA" id="ARBA00013204"/>
    </source>
</evidence>
<organism evidence="9 10">
    <name type="scientific">Staphylococcus warneri</name>
    <dbReference type="NCBI Taxonomy" id="1292"/>
    <lineage>
        <taxon>Bacteria</taxon>
        <taxon>Bacillati</taxon>
        <taxon>Bacillota</taxon>
        <taxon>Bacilli</taxon>
        <taxon>Bacillales</taxon>
        <taxon>Staphylococcaceae</taxon>
        <taxon>Staphylococcus</taxon>
    </lineage>
</organism>
<evidence type="ECO:0000313" key="9">
    <source>
        <dbReference type="EMBL" id="RGM28967.1"/>
    </source>
</evidence>
<comment type="catalytic activity">
    <reaction evidence="1">
        <text>(2S)-2-acetolactate + H(+) = (R)-acetoin + CO2</text>
        <dbReference type="Rhea" id="RHEA:21580"/>
        <dbReference type="ChEBI" id="CHEBI:15378"/>
        <dbReference type="ChEBI" id="CHEBI:15686"/>
        <dbReference type="ChEBI" id="CHEBI:16526"/>
        <dbReference type="ChEBI" id="CHEBI:58476"/>
        <dbReference type="EC" id="4.1.1.5"/>
    </reaction>
</comment>
<dbReference type="EC" id="4.1.1.5" evidence="4"/>
<dbReference type="AlphaFoldDB" id="A0A8B2ZFP4"/>
<feature type="non-terminal residue" evidence="9">
    <location>
        <position position="1"/>
    </location>
</feature>
<evidence type="ECO:0000256" key="7">
    <source>
        <dbReference type="ARBA" id="ARBA00023061"/>
    </source>
</evidence>
<dbReference type="GO" id="GO:0047605">
    <property type="term" value="F:acetolactate decarboxylase activity"/>
    <property type="evidence" value="ECO:0007669"/>
    <property type="project" value="UniProtKB-EC"/>
</dbReference>
<evidence type="ECO:0000256" key="6">
    <source>
        <dbReference type="ARBA" id="ARBA00022793"/>
    </source>
</evidence>
<comment type="caution">
    <text evidence="9">The sequence shown here is derived from an EMBL/GenBank/DDBJ whole genome shotgun (WGS) entry which is preliminary data.</text>
</comment>
<dbReference type="Pfam" id="PF03306">
    <property type="entry name" value="AAL_decarboxy"/>
    <property type="match status" value="1"/>
</dbReference>
<sequence length="53" mass="6229">NFGGHVLDFEVEDVKVEIQNFETFEQHFPAHDETFNNATIDYKDIAEEIREAE</sequence>
<evidence type="ECO:0000256" key="3">
    <source>
        <dbReference type="ARBA" id="ARBA00007106"/>
    </source>
</evidence>
<evidence type="ECO:0000256" key="2">
    <source>
        <dbReference type="ARBA" id="ARBA00005170"/>
    </source>
</evidence>
<keyword evidence="6" id="KW-0210">Decarboxylase</keyword>
<dbReference type="InterPro" id="IPR005128">
    <property type="entry name" value="Acetolactate_a_deCO2ase"/>
</dbReference>
<evidence type="ECO:0000256" key="8">
    <source>
        <dbReference type="ARBA" id="ARBA00023239"/>
    </source>
</evidence>
<evidence type="ECO:0000256" key="5">
    <source>
        <dbReference type="ARBA" id="ARBA00020164"/>
    </source>
</evidence>
<protein>
    <recommendedName>
        <fullName evidence="5">Alpha-acetolactate decarboxylase</fullName>
        <ecNumber evidence="4">4.1.1.5</ecNumber>
    </recommendedName>
</protein>
<comment type="pathway">
    <text evidence="2">Polyol metabolism; (R,R)-butane-2,3-diol biosynthesis; (R,R)-butane-2,3-diol from pyruvate: step 2/3.</text>
</comment>
<accession>A0A8B2ZFP4</accession>